<dbReference type="NCBIfam" id="TIGR00233">
    <property type="entry name" value="trpS"/>
    <property type="match status" value="1"/>
</dbReference>
<gene>
    <name evidence="8" type="primary">trpS</name>
    <name evidence="10" type="ORF">SAMN04488087_0623</name>
</gene>
<evidence type="ECO:0000256" key="7">
    <source>
        <dbReference type="ARBA" id="ARBA00049929"/>
    </source>
</evidence>
<feature type="short sequence motif" description="'KMSKS' region" evidence="8">
    <location>
        <begin position="214"/>
        <end position="218"/>
    </location>
</feature>
<comment type="function">
    <text evidence="8">Catalyzes the attachment of tryptophan to tRNA(Trp).</text>
</comment>
<feature type="binding site" evidence="8">
    <location>
        <position position="207"/>
    </location>
    <ligand>
        <name>ATP</name>
        <dbReference type="ChEBI" id="CHEBI:30616"/>
    </ligand>
</feature>
<feature type="binding site" evidence="8">
    <location>
        <begin position="29"/>
        <end position="31"/>
    </location>
    <ligand>
        <name>ATP</name>
        <dbReference type="ChEBI" id="CHEBI:30616"/>
    </ligand>
</feature>
<feature type="binding site" evidence="8">
    <location>
        <begin position="214"/>
        <end position="218"/>
    </location>
    <ligand>
        <name>ATP</name>
        <dbReference type="ChEBI" id="CHEBI:30616"/>
    </ligand>
</feature>
<comment type="similarity">
    <text evidence="1 8 9">Belongs to the class-I aminoacyl-tRNA synthetase family.</text>
</comment>
<feature type="binding site" evidence="8">
    <location>
        <position position="152"/>
    </location>
    <ligand>
        <name>L-tryptophan</name>
        <dbReference type="ChEBI" id="CHEBI:57912"/>
    </ligand>
</feature>
<dbReference type="Pfam" id="PF00579">
    <property type="entry name" value="tRNA-synt_1b"/>
    <property type="match status" value="1"/>
</dbReference>
<proteinExistence type="inferred from homology"/>
<dbReference type="STRING" id="633813.SAMN04488087_0623"/>
<dbReference type="PANTHER" id="PTHR43766">
    <property type="entry name" value="TRYPTOPHAN--TRNA LIGASE, MITOCHONDRIAL"/>
    <property type="match status" value="1"/>
</dbReference>
<dbReference type="GO" id="GO:0006436">
    <property type="term" value="P:tryptophanyl-tRNA aminoacylation"/>
    <property type="evidence" value="ECO:0007669"/>
    <property type="project" value="UniProtKB-UniRule"/>
</dbReference>
<dbReference type="PANTHER" id="PTHR43766:SF1">
    <property type="entry name" value="TRYPTOPHAN--TRNA LIGASE, MITOCHONDRIAL"/>
    <property type="match status" value="1"/>
</dbReference>
<feature type="binding site" evidence="8">
    <location>
        <begin position="37"/>
        <end position="38"/>
    </location>
    <ligand>
        <name>ATP</name>
        <dbReference type="ChEBI" id="CHEBI:30616"/>
    </ligand>
</feature>
<dbReference type="InterPro" id="IPR002306">
    <property type="entry name" value="Trp-tRNA-ligase"/>
</dbReference>
<evidence type="ECO:0000313" key="11">
    <source>
        <dbReference type="Proteomes" id="UP000185812"/>
    </source>
</evidence>
<evidence type="ECO:0000256" key="8">
    <source>
        <dbReference type="HAMAP-Rule" id="MF_00140"/>
    </source>
</evidence>
<feature type="short sequence motif" description="'HIGH' region" evidence="8">
    <location>
        <begin position="30"/>
        <end position="38"/>
    </location>
</feature>
<dbReference type="Gene3D" id="3.40.50.620">
    <property type="entry name" value="HUPs"/>
    <property type="match status" value="1"/>
</dbReference>
<dbReference type="Proteomes" id="UP000185812">
    <property type="component" value="Unassembled WGS sequence"/>
</dbReference>
<keyword evidence="4 8" id="KW-0067">ATP-binding</keyword>
<keyword evidence="3 8" id="KW-0547">Nucleotide-binding</keyword>
<evidence type="ECO:0000313" key="10">
    <source>
        <dbReference type="EMBL" id="SHK19637.1"/>
    </source>
</evidence>
<dbReference type="CDD" id="cd00806">
    <property type="entry name" value="TrpRS_core"/>
    <property type="match status" value="1"/>
</dbReference>
<dbReference type="InterPro" id="IPR050203">
    <property type="entry name" value="Trp-tRNA_synthetase"/>
</dbReference>
<feature type="binding site" evidence="8">
    <location>
        <begin position="164"/>
        <end position="166"/>
    </location>
    <ligand>
        <name>ATP</name>
        <dbReference type="ChEBI" id="CHEBI:30616"/>
    </ligand>
</feature>
<keyword evidence="8" id="KW-0963">Cytoplasm</keyword>
<dbReference type="GO" id="GO:0005524">
    <property type="term" value="F:ATP binding"/>
    <property type="evidence" value="ECO:0007669"/>
    <property type="project" value="UniProtKB-UniRule"/>
</dbReference>
<dbReference type="GO" id="GO:0005829">
    <property type="term" value="C:cytosol"/>
    <property type="evidence" value="ECO:0007669"/>
    <property type="project" value="TreeGrafter"/>
</dbReference>
<comment type="subcellular location">
    <subcellularLocation>
        <location evidence="8">Cytoplasm</location>
    </subcellularLocation>
</comment>
<dbReference type="FunFam" id="1.10.240.10:FF:000005">
    <property type="entry name" value="Tryptophan--tRNA ligase"/>
    <property type="match status" value="1"/>
</dbReference>
<name>A0A1M6QHZ0_9BACT</name>
<dbReference type="InterPro" id="IPR001412">
    <property type="entry name" value="aa-tRNA-synth_I_CS"/>
</dbReference>
<dbReference type="PRINTS" id="PR01039">
    <property type="entry name" value="TRNASYNTHTRP"/>
</dbReference>
<dbReference type="PROSITE" id="PS00178">
    <property type="entry name" value="AA_TRNA_LIGASE_I"/>
    <property type="match status" value="1"/>
</dbReference>
<organism evidence="10 11">
    <name type="scientific">Rhodothermus profundi</name>
    <dbReference type="NCBI Taxonomy" id="633813"/>
    <lineage>
        <taxon>Bacteria</taxon>
        <taxon>Pseudomonadati</taxon>
        <taxon>Rhodothermota</taxon>
        <taxon>Rhodothermia</taxon>
        <taxon>Rhodothermales</taxon>
        <taxon>Rhodothermaceae</taxon>
        <taxon>Rhodothermus</taxon>
    </lineage>
</organism>
<dbReference type="RefSeq" id="WP_218587556.1">
    <property type="nucleotide sequence ID" value="NZ_FRAU01000001.1"/>
</dbReference>
<sequence length="354" mass="39774">MSTATTTPAQQTAQPGGAATRTVVVSGIQPSGELHLGNYFGAIRQHLELHRQYESYFFIVNYHALTTIHDREALQRYTFEAAVTYLALGFDPEKAALFVQSDVPEVTELAWIFYNLVPVSMLEKGVAYKDKVAQGLPANAGLFNYPVLQAADILIYGGTLVPVGADQKQNIEICRDIAQRFNRTFCPPDRPLFPIPEPLIREEVAVVPGIDGRKMSKSYGNTIGIFDEGKTLRKKVMSIVTDSTPLEAPKDPERCNVFALIKLFADAETRHRIAEAYRQGGYGYGDAKKELIQLIDAHFAEARERRRELLKHPDYVMDVLREGGRKGRQRAQEIMEQVRDRVGLHYATYRPETS</sequence>
<keyword evidence="11" id="KW-1185">Reference proteome</keyword>
<dbReference type="AlphaFoldDB" id="A0A1M6QHZ0"/>
<reference evidence="11" key="1">
    <citation type="submission" date="2016-11" db="EMBL/GenBank/DDBJ databases">
        <authorList>
            <person name="Varghese N."/>
            <person name="Submissions S."/>
        </authorList>
    </citation>
    <scope>NUCLEOTIDE SEQUENCE [LARGE SCALE GENOMIC DNA]</scope>
    <source>
        <strain evidence="11">DSM 22212</strain>
    </source>
</reference>
<dbReference type="GO" id="GO:0004830">
    <property type="term" value="F:tryptophan-tRNA ligase activity"/>
    <property type="evidence" value="ECO:0007669"/>
    <property type="project" value="UniProtKB-UniRule"/>
</dbReference>
<evidence type="ECO:0000256" key="3">
    <source>
        <dbReference type="ARBA" id="ARBA00022741"/>
    </source>
</evidence>
<keyword evidence="5 8" id="KW-0648">Protein biosynthesis</keyword>
<accession>A0A1M6QHZ0</accession>
<dbReference type="EC" id="6.1.1.2" evidence="8"/>
<keyword evidence="2 8" id="KW-0436">Ligase</keyword>
<protein>
    <recommendedName>
        <fullName evidence="8">Tryptophan--tRNA ligase</fullName>
        <ecNumber evidence="8">6.1.1.2</ecNumber>
    </recommendedName>
    <alternativeName>
        <fullName evidence="8">Tryptophanyl-tRNA synthetase</fullName>
        <shortName evidence="8">TrpRS</shortName>
    </alternativeName>
</protein>
<keyword evidence="6 8" id="KW-0030">Aminoacyl-tRNA synthetase</keyword>
<evidence type="ECO:0000256" key="2">
    <source>
        <dbReference type="ARBA" id="ARBA00022598"/>
    </source>
</evidence>
<dbReference type="EMBL" id="FRAU01000001">
    <property type="protein sequence ID" value="SHK19637.1"/>
    <property type="molecule type" value="Genomic_DNA"/>
</dbReference>
<dbReference type="InterPro" id="IPR014729">
    <property type="entry name" value="Rossmann-like_a/b/a_fold"/>
</dbReference>
<comment type="subunit">
    <text evidence="8">Homodimer.</text>
</comment>
<dbReference type="HAMAP" id="MF_00140_B">
    <property type="entry name" value="Trp_tRNA_synth_B"/>
    <property type="match status" value="1"/>
</dbReference>
<dbReference type="InterPro" id="IPR024109">
    <property type="entry name" value="Trp-tRNA-ligase_bac-type"/>
</dbReference>
<dbReference type="SUPFAM" id="SSF52374">
    <property type="entry name" value="Nucleotidylyl transferase"/>
    <property type="match status" value="1"/>
</dbReference>
<evidence type="ECO:0000256" key="6">
    <source>
        <dbReference type="ARBA" id="ARBA00023146"/>
    </source>
</evidence>
<evidence type="ECO:0000256" key="9">
    <source>
        <dbReference type="RuleBase" id="RU363036"/>
    </source>
</evidence>
<evidence type="ECO:0000256" key="5">
    <source>
        <dbReference type="ARBA" id="ARBA00022917"/>
    </source>
</evidence>
<dbReference type="InterPro" id="IPR002305">
    <property type="entry name" value="aa-tRNA-synth_Ic"/>
</dbReference>
<dbReference type="Gene3D" id="1.10.240.10">
    <property type="entry name" value="Tyrosyl-Transfer RNA Synthetase"/>
    <property type="match status" value="1"/>
</dbReference>
<comment type="catalytic activity">
    <reaction evidence="7 8">
        <text>tRNA(Trp) + L-tryptophan + ATP = L-tryptophyl-tRNA(Trp) + AMP + diphosphate + H(+)</text>
        <dbReference type="Rhea" id="RHEA:24080"/>
        <dbReference type="Rhea" id="RHEA-COMP:9671"/>
        <dbReference type="Rhea" id="RHEA-COMP:9705"/>
        <dbReference type="ChEBI" id="CHEBI:15378"/>
        <dbReference type="ChEBI" id="CHEBI:30616"/>
        <dbReference type="ChEBI" id="CHEBI:33019"/>
        <dbReference type="ChEBI" id="CHEBI:57912"/>
        <dbReference type="ChEBI" id="CHEBI:78442"/>
        <dbReference type="ChEBI" id="CHEBI:78535"/>
        <dbReference type="ChEBI" id="CHEBI:456215"/>
        <dbReference type="EC" id="6.1.1.2"/>
    </reaction>
</comment>
<evidence type="ECO:0000256" key="4">
    <source>
        <dbReference type="ARBA" id="ARBA00022840"/>
    </source>
</evidence>
<evidence type="ECO:0000256" key="1">
    <source>
        <dbReference type="ARBA" id="ARBA00005594"/>
    </source>
</evidence>